<evidence type="ECO:0000256" key="1">
    <source>
        <dbReference type="ARBA" id="ARBA00022723"/>
    </source>
</evidence>
<evidence type="ECO:0000256" key="2">
    <source>
        <dbReference type="ARBA" id="ARBA00022771"/>
    </source>
</evidence>
<dbReference type="PANTHER" id="PTHR10237:SF15">
    <property type="entry name" value="LD37257P"/>
    <property type="match status" value="1"/>
</dbReference>
<proteinExistence type="predicted"/>
<dbReference type="Pfam" id="PF01753">
    <property type="entry name" value="zf-MYND"/>
    <property type="match status" value="1"/>
</dbReference>
<keyword evidence="2 4" id="KW-0863">Zinc-finger</keyword>
<dbReference type="SUPFAM" id="SSF144232">
    <property type="entry name" value="HIT/MYND zinc finger-like"/>
    <property type="match status" value="1"/>
</dbReference>
<dbReference type="Proteomes" id="UP001175000">
    <property type="component" value="Unassembled WGS sequence"/>
</dbReference>
<evidence type="ECO:0000313" key="6">
    <source>
        <dbReference type="EMBL" id="KAK0612060.1"/>
    </source>
</evidence>
<evidence type="ECO:0000256" key="4">
    <source>
        <dbReference type="PROSITE-ProRule" id="PRU00134"/>
    </source>
</evidence>
<name>A0AA39U6L2_9PEZI</name>
<evidence type="ECO:0000256" key="3">
    <source>
        <dbReference type="ARBA" id="ARBA00022833"/>
    </source>
</evidence>
<sequence>MLTPSTHATVRPFYAFGNTPAVSLTESLPQGVDADVLLLGCGDVRHTLYTCYAEQGLPKRKLDVTACDVEPMIIARNILLLSLIVEGPGKEAVPSEQIWRIYYHLYLDSQDSELLLKQTEKLFSFSACLAEWNDSVYGTVIRFVDDNTFSLTRDIWRRWSAAAAAKDDPQYKAQFESDREASNEFKKKTWSESIFSSASAKAAAPMFSSMYGKLLEASETYWKTGLADPRVSASGLHPNPLFALAISATRPLALADPTLSFHLAPAQAKLTGLSRLRLAKDIPEKAKIFETAQMLFKEWTTAFKQGASESRAIVRFTMADCYSLCQTLQYHNGSGMSSGNWYQRESGFQVLTLAEAEYKGSAKAPTKFDVIDTSDISDYNGALTLLVSTGPLLKNKPWSTLYTELMSRDGETNAKSRSESLLCEHTTTTALILGLAPIEYWTNATAQSVMDVAMAATMDVSARGGVKLQVRVAWKLGKYLPGSFPGGEKSESRRLRMDAEDVANHAFHVYSKMFKHENLSTFAGLTTASASKDFMAKNPFPKYHRGTLVAYLKAACQSVQTDAGQVGRLLLSKVQADTSSMLGSNHLQALSFELFSSGVYTDPSLVSTIQRGNTQAPFCKWKQIPPAVAVTIVVPAARWQPVYRIARGDGMTLVLEGNVKCGGANAYHNILSNAQIAFGTLTTVGSRQDDDFKLTIKEDQDGWLGSSALIASFNVNTAGLQIDIPSTNVSLGIQQSVQAITSFGKALGMYLSIFEARLLDEGNVYVTKHSPGQPGYHVVCGSKSVAKPKVDVGATGDGVTYTLNIAPNAGDATGITGHVDITTEEGKHHLANKTPITLEQITPFKVEVVIGEKVIPPYELTYPVPVLKDNCKQRIARKSCYVELVAPISSPLQSSGLDKLYFPTVLCDSSGPPATLNIPHLSLDTLPILSLEDKAHINFLNPLTVFMFSPRELEIRKRITSSSLSPSVRVNFKESLMSMIKLSAGIQGGEHGLFGLSLPETGVHIIIFVSAIRLDGASANIVLDAAVMALTDEVVRSHKLDEFLLILQTLEMVSMNLDQDELNLWKSILPALVERCRTWEHLPTCEYAAKKRIPLNIKNGAAVLCSCGNGRFPENYLPIPDWDSAKAYATRVAISPVSASGFVEEIVDPKLTTGEASGQKKERCRACGRGEAKEGGKLLMCTRCKKVKYCNKECQRGDWKTHRMECEGA</sequence>
<feature type="domain" description="MYND-type" evidence="5">
    <location>
        <begin position="1164"/>
        <end position="1206"/>
    </location>
</feature>
<keyword evidence="3" id="KW-0862">Zinc</keyword>
<dbReference type="Gene3D" id="6.10.140.2220">
    <property type="match status" value="1"/>
</dbReference>
<organism evidence="6 7">
    <name type="scientific">Immersiella caudata</name>
    <dbReference type="NCBI Taxonomy" id="314043"/>
    <lineage>
        <taxon>Eukaryota</taxon>
        <taxon>Fungi</taxon>
        <taxon>Dikarya</taxon>
        <taxon>Ascomycota</taxon>
        <taxon>Pezizomycotina</taxon>
        <taxon>Sordariomycetes</taxon>
        <taxon>Sordariomycetidae</taxon>
        <taxon>Sordariales</taxon>
        <taxon>Lasiosphaeriaceae</taxon>
        <taxon>Immersiella</taxon>
    </lineage>
</organism>
<reference evidence="6" key="1">
    <citation type="submission" date="2023-06" db="EMBL/GenBank/DDBJ databases">
        <title>Genome-scale phylogeny and comparative genomics of the fungal order Sordariales.</title>
        <authorList>
            <consortium name="Lawrence Berkeley National Laboratory"/>
            <person name="Hensen N."/>
            <person name="Bonometti L."/>
            <person name="Westerberg I."/>
            <person name="Brannstrom I.O."/>
            <person name="Guillou S."/>
            <person name="Cros-Aarteil S."/>
            <person name="Calhoun S."/>
            <person name="Haridas S."/>
            <person name="Kuo A."/>
            <person name="Mondo S."/>
            <person name="Pangilinan J."/>
            <person name="Riley R."/>
            <person name="Labutti K."/>
            <person name="Andreopoulos B."/>
            <person name="Lipzen A."/>
            <person name="Chen C."/>
            <person name="Yanf M."/>
            <person name="Daum C."/>
            <person name="Ng V."/>
            <person name="Clum A."/>
            <person name="Steindorff A."/>
            <person name="Ohm R."/>
            <person name="Martin F."/>
            <person name="Silar P."/>
            <person name="Natvig D."/>
            <person name="Lalanne C."/>
            <person name="Gautier V."/>
            <person name="Ament-Velasquez S.L."/>
            <person name="Kruys A."/>
            <person name="Hutchinson M.I."/>
            <person name="Powell A.J."/>
            <person name="Barry K."/>
            <person name="Miller A.N."/>
            <person name="Grigoriev I.V."/>
            <person name="Debuchy R."/>
            <person name="Gladieux P."/>
            <person name="Thoren M.H."/>
            <person name="Johannesson H."/>
        </authorList>
    </citation>
    <scope>NUCLEOTIDE SEQUENCE</scope>
    <source>
        <strain evidence="6">CBS 606.72</strain>
    </source>
</reference>
<dbReference type="InterPro" id="IPR002893">
    <property type="entry name" value="Znf_MYND"/>
</dbReference>
<keyword evidence="7" id="KW-1185">Reference proteome</keyword>
<accession>A0AA39U6L2</accession>
<dbReference type="GO" id="GO:0000981">
    <property type="term" value="F:DNA-binding transcription factor activity, RNA polymerase II-specific"/>
    <property type="evidence" value="ECO:0007669"/>
    <property type="project" value="TreeGrafter"/>
</dbReference>
<dbReference type="AlphaFoldDB" id="A0AA39U6L2"/>
<dbReference type="GO" id="GO:0008270">
    <property type="term" value="F:zinc ion binding"/>
    <property type="evidence" value="ECO:0007669"/>
    <property type="project" value="UniProtKB-KW"/>
</dbReference>
<dbReference type="PROSITE" id="PS50865">
    <property type="entry name" value="ZF_MYND_2"/>
    <property type="match status" value="1"/>
</dbReference>
<protein>
    <recommendedName>
        <fullName evidence="5">MYND-type domain-containing protein</fullName>
    </recommendedName>
</protein>
<evidence type="ECO:0000259" key="5">
    <source>
        <dbReference type="PROSITE" id="PS50865"/>
    </source>
</evidence>
<gene>
    <name evidence="6" type="ORF">B0T14DRAFT_558807</name>
</gene>
<evidence type="ECO:0000313" key="7">
    <source>
        <dbReference type="Proteomes" id="UP001175000"/>
    </source>
</evidence>
<dbReference type="Pfam" id="PF14737">
    <property type="entry name" value="DUF4470"/>
    <property type="match status" value="1"/>
</dbReference>
<dbReference type="InterPro" id="IPR027974">
    <property type="entry name" value="DUF4470"/>
</dbReference>
<dbReference type="PROSITE" id="PS01360">
    <property type="entry name" value="ZF_MYND_1"/>
    <property type="match status" value="1"/>
</dbReference>
<comment type="caution">
    <text evidence="6">The sequence shown here is derived from an EMBL/GenBank/DDBJ whole genome shotgun (WGS) entry which is preliminary data.</text>
</comment>
<dbReference type="InterPro" id="IPR024119">
    <property type="entry name" value="TF_DEAF-1"/>
</dbReference>
<dbReference type="GO" id="GO:0005634">
    <property type="term" value="C:nucleus"/>
    <property type="evidence" value="ECO:0007669"/>
    <property type="project" value="TreeGrafter"/>
</dbReference>
<keyword evidence="1" id="KW-0479">Metal-binding</keyword>
<dbReference type="EMBL" id="JAULSU010000007">
    <property type="protein sequence ID" value="KAK0612060.1"/>
    <property type="molecule type" value="Genomic_DNA"/>
</dbReference>
<dbReference type="PANTHER" id="PTHR10237">
    <property type="entry name" value="DEFORMED EPIDERMAL AUTOREGULATORY FACTOR 1 HOMOLOG SUPPRESSIN"/>
    <property type="match status" value="1"/>
</dbReference>